<dbReference type="PANTHER" id="PTHR11562">
    <property type="entry name" value="CATION EFFLUX PROTEIN/ ZINC TRANSPORTER"/>
    <property type="match status" value="1"/>
</dbReference>
<dbReference type="PANTHER" id="PTHR11562:SF17">
    <property type="entry name" value="RE54080P-RELATED"/>
    <property type="match status" value="1"/>
</dbReference>
<dbReference type="Pfam" id="PF01545">
    <property type="entry name" value="Cation_efflux"/>
    <property type="match status" value="1"/>
</dbReference>
<dbReference type="KEGG" id="lcre:Pla8534_34150"/>
<reference evidence="13 14" key="1">
    <citation type="submission" date="2019-02" db="EMBL/GenBank/DDBJ databases">
        <title>Deep-cultivation of Planctomycetes and their phenomic and genomic characterization uncovers novel biology.</title>
        <authorList>
            <person name="Wiegand S."/>
            <person name="Jogler M."/>
            <person name="Boedeker C."/>
            <person name="Pinto D."/>
            <person name="Vollmers J."/>
            <person name="Rivas-Marin E."/>
            <person name="Kohn T."/>
            <person name="Peeters S.H."/>
            <person name="Heuer A."/>
            <person name="Rast P."/>
            <person name="Oberbeckmann S."/>
            <person name="Bunk B."/>
            <person name="Jeske O."/>
            <person name="Meyerdierks A."/>
            <person name="Storesund J.E."/>
            <person name="Kallscheuer N."/>
            <person name="Luecker S."/>
            <person name="Lage O.M."/>
            <person name="Pohl T."/>
            <person name="Merkel B.J."/>
            <person name="Hornburger P."/>
            <person name="Mueller R.-W."/>
            <person name="Bruemmer F."/>
            <person name="Labrenz M."/>
            <person name="Spormann A.M."/>
            <person name="Op den Camp H."/>
            <person name="Overmann J."/>
            <person name="Amann R."/>
            <person name="Jetten M.S.M."/>
            <person name="Mascher T."/>
            <person name="Medema M.H."/>
            <person name="Devos D.P."/>
            <person name="Kaster A.-K."/>
            <person name="Ovreas L."/>
            <person name="Rohde M."/>
            <person name="Galperin M.Y."/>
            <person name="Jogler C."/>
        </authorList>
    </citation>
    <scope>NUCLEOTIDE SEQUENCE [LARGE SCALE GENOMIC DNA]</scope>
    <source>
        <strain evidence="13 14">Pla85_3_4</strain>
    </source>
</reference>
<dbReference type="InterPro" id="IPR002524">
    <property type="entry name" value="Cation_efflux"/>
</dbReference>
<evidence type="ECO:0000256" key="9">
    <source>
        <dbReference type="SAM" id="MobiDB-lite"/>
    </source>
</evidence>
<evidence type="ECO:0000256" key="5">
    <source>
        <dbReference type="ARBA" id="ARBA00022906"/>
    </source>
</evidence>
<evidence type="ECO:0000256" key="8">
    <source>
        <dbReference type="ARBA" id="ARBA00023136"/>
    </source>
</evidence>
<dbReference type="Gene3D" id="1.20.1510.10">
    <property type="entry name" value="Cation efflux protein transmembrane domain"/>
    <property type="match status" value="1"/>
</dbReference>
<feature type="compositionally biased region" description="Basic and acidic residues" evidence="9">
    <location>
        <begin position="315"/>
        <end position="334"/>
    </location>
</feature>
<evidence type="ECO:0000313" key="13">
    <source>
        <dbReference type="EMBL" id="QDU95599.1"/>
    </source>
</evidence>
<sequence length="334" mass="35513">MHQHHGHSHDHGGSDYSRPLAWGAALNVVYVVIEAGCGLYFNSLALLADAGHNLSDVLGLLLALGAVLLARRPATPRRTYGFRRATILAAFISSLLLLAALLGIIWESFQRLGNPAQVSGVAVMIVAGVGVLVNAATAAMFHAGSKHDLNVKGAYLHMAADAAISLGVVGVGLGVWLTGWNWLDPAVSLAVAGVIAYAGWELLRDSFNLAVDAAPSGIDPHAVETFLLEQPGVEALHDLHIWGLSTRETALTVHLIRPEGNSHDDFLQSLAADLREQFQIGHSTVQIEQGYNLCPAAGCITQHDGAEDHDDEGGDHDHDHDHDHDGDCDHATEI</sequence>
<dbReference type="AlphaFoldDB" id="A0A518DUT9"/>
<evidence type="ECO:0000256" key="3">
    <source>
        <dbReference type="ARBA" id="ARBA00022448"/>
    </source>
</evidence>
<feature type="region of interest" description="Disordered" evidence="9">
    <location>
        <begin position="304"/>
        <end position="334"/>
    </location>
</feature>
<feature type="transmembrane region" description="Helical" evidence="10">
    <location>
        <begin position="82"/>
        <end position="106"/>
    </location>
</feature>
<feature type="transmembrane region" description="Helical" evidence="10">
    <location>
        <begin position="20"/>
        <end position="41"/>
    </location>
</feature>
<dbReference type="SUPFAM" id="SSF160240">
    <property type="entry name" value="Cation efflux protein cytoplasmic domain-like"/>
    <property type="match status" value="1"/>
</dbReference>
<keyword evidence="7" id="KW-0406">Ion transport</keyword>
<feature type="transmembrane region" description="Helical" evidence="10">
    <location>
        <begin position="153"/>
        <end position="176"/>
    </location>
</feature>
<dbReference type="InterPro" id="IPR050681">
    <property type="entry name" value="CDF/SLC30A"/>
</dbReference>
<organism evidence="13 14">
    <name type="scientific">Lignipirellula cremea</name>
    <dbReference type="NCBI Taxonomy" id="2528010"/>
    <lineage>
        <taxon>Bacteria</taxon>
        <taxon>Pseudomonadati</taxon>
        <taxon>Planctomycetota</taxon>
        <taxon>Planctomycetia</taxon>
        <taxon>Pirellulales</taxon>
        <taxon>Pirellulaceae</taxon>
        <taxon>Lignipirellula</taxon>
    </lineage>
</organism>
<keyword evidence="3" id="KW-0813">Transport</keyword>
<gene>
    <name evidence="13" type="primary">czcD</name>
    <name evidence="13" type="ORF">Pla8534_34150</name>
</gene>
<keyword evidence="5" id="KW-0864">Zinc transport</keyword>
<keyword evidence="8 10" id="KW-0472">Membrane</keyword>
<keyword evidence="14" id="KW-1185">Reference proteome</keyword>
<dbReference type="Pfam" id="PF16916">
    <property type="entry name" value="ZT_dimer"/>
    <property type="match status" value="1"/>
</dbReference>
<dbReference type="SUPFAM" id="SSF161111">
    <property type="entry name" value="Cation efflux protein transmembrane domain-like"/>
    <property type="match status" value="1"/>
</dbReference>
<dbReference type="NCBIfam" id="TIGR01297">
    <property type="entry name" value="CDF"/>
    <property type="match status" value="1"/>
</dbReference>
<feature type="domain" description="Cation efflux protein transmembrane" evidence="11">
    <location>
        <begin position="24"/>
        <end position="207"/>
    </location>
</feature>
<evidence type="ECO:0000259" key="11">
    <source>
        <dbReference type="Pfam" id="PF01545"/>
    </source>
</evidence>
<dbReference type="OrthoDB" id="9809646at2"/>
<evidence type="ECO:0000256" key="7">
    <source>
        <dbReference type="ARBA" id="ARBA00023065"/>
    </source>
</evidence>
<evidence type="ECO:0000256" key="6">
    <source>
        <dbReference type="ARBA" id="ARBA00022989"/>
    </source>
</evidence>
<evidence type="ECO:0000256" key="1">
    <source>
        <dbReference type="ARBA" id="ARBA00004141"/>
    </source>
</evidence>
<dbReference type="InterPro" id="IPR027470">
    <property type="entry name" value="Cation_efflux_CTD"/>
</dbReference>
<feature type="transmembrane region" description="Helical" evidence="10">
    <location>
        <begin position="118"/>
        <end position="141"/>
    </location>
</feature>
<evidence type="ECO:0000313" key="14">
    <source>
        <dbReference type="Proteomes" id="UP000317648"/>
    </source>
</evidence>
<proteinExistence type="inferred from homology"/>
<feature type="domain" description="Cation efflux protein cytoplasmic" evidence="12">
    <location>
        <begin position="216"/>
        <end position="289"/>
    </location>
</feature>
<name>A0A518DUT9_9BACT</name>
<evidence type="ECO:0000256" key="4">
    <source>
        <dbReference type="ARBA" id="ARBA00022692"/>
    </source>
</evidence>
<dbReference type="EMBL" id="CP036433">
    <property type="protein sequence ID" value="QDU95599.1"/>
    <property type="molecule type" value="Genomic_DNA"/>
</dbReference>
<dbReference type="RefSeq" id="WP_145054317.1">
    <property type="nucleotide sequence ID" value="NZ_CP036433.1"/>
</dbReference>
<comment type="similarity">
    <text evidence="2">Belongs to the cation diffusion facilitator (CDF) transporter (TC 2.A.4) family. SLC30A subfamily.</text>
</comment>
<keyword evidence="5" id="KW-0862">Zinc</keyword>
<protein>
    <submittedName>
        <fullName evidence="13">Cobalt-zinc-cadmium resistance protein CzcD</fullName>
    </submittedName>
</protein>
<dbReference type="InterPro" id="IPR058533">
    <property type="entry name" value="Cation_efflux_TM"/>
</dbReference>
<dbReference type="GO" id="GO:0005385">
    <property type="term" value="F:zinc ion transmembrane transporter activity"/>
    <property type="evidence" value="ECO:0007669"/>
    <property type="project" value="TreeGrafter"/>
</dbReference>
<dbReference type="InterPro" id="IPR036837">
    <property type="entry name" value="Cation_efflux_CTD_sf"/>
</dbReference>
<comment type="subcellular location">
    <subcellularLocation>
        <location evidence="1">Membrane</location>
        <topology evidence="1">Multi-pass membrane protein</topology>
    </subcellularLocation>
</comment>
<keyword evidence="4 10" id="KW-0812">Transmembrane</keyword>
<evidence type="ECO:0000256" key="10">
    <source>
        <dbReference type="SAM" id="Phobius"/>
    </source>
</evidence>
<feature type="transmembrane region" description="Helical" evidence="10">
    <location>
        <begin position="182"/>
        <end position="200"/>
    </location>
</feature>
<dbReference type="GO" id="GO:0005886">
    <property type="term" value="C:plasma membrane"/>
    <property type="evidence" value="ECO:0007669"/>
    <property type="project" value="TreeGrafter"/>
</dbReference>
<dbReference type="Proteomes" id="UP000317648">
    <property type="component" value="Chromosome"/>
</dbReference>
<evidence type="ECO:0000256" key="2">
    <source>
        <dbReference type="ARBA" id="ARBA00008873"/>
    </source>
</evidence>
<dbReference type="InterPro" id="IPR027469">
    <property type="entry name" value="Cation_efflux_TMD_sf"/>
</dbReference>
<evidence type="ECO:0000259" key="12">
    <source>
        <dbReference type="Pfam" id="PF16916"/>
    </source>
</evidence>
<keyword evidence="6 10" id="KW-1133">Transmembrane helix</keyword>
<feature type="transmembrane region" description="Helical" evidence="10">
    <location>
        <begin position="53"/>
        <end position="70"/>
    </location>
</feature>
<accession>A0A518DUT9</accession>